<evidence type="ECO:0000313" key="1">
    <source>
        <dbReference type="EMBL" id="ACL49667.1"/>
    </source>
</evidence>
<organism evidence="1">
    <name type="scientific">Desulfovibrio desulfuricans (strain ATCC 27774 / DSM 6949 / MB)</name>
    <dbReference type="NCBI Taxonomy" id="525146"/>
    <lineage>
        <taxon>Bacteria</taxon>
        <taxon>Pseudomonadati</taxon>
        <taxon>Thermodesulfobacteriota</taxon>
        <taxon>Desulfovibrionia</taxon>
        <taxon>Desulfovibrionales</taxon>
        <taxon>Desulfovibrionaceae</taxon>
        <taxon>Desulfovibrio</taxon>
    </lineage>
</organism>
<name>B8J1Q9_DESDA</name>
<dbReference type="AlphaFoldDB" id="B8J1Q9"/>
<dbReference type="eggNOG" id="ENOG5032SN5">
    <property type="taxonomic scope" value="Bacteria"/>
</dbReference>
<dbReference type="KEGG" id="dds:Ddes_1770"/>
<reference evidence="1" key="1">
    <citation type="submission" date="2009-01" db="EMBL/GenBank/DDBJ databases">
        <title>Complete sequence of Desulfovibrio desulfuricans subsp. desulfuricans str. ATCC 27774.</title>
        <authorList>
            <consortium name="US DOE Joint Genome Institute"/>
            <person name="Lucas S."/>
            <person name="Copeland A."/>
            <person name="Lapidus A."/>
            <person name="Glavina del Rio T."/>
            <person name="Tice H."/>
            <person name="Bruce D."/>
            <person name="Goodwin L."/>
            <person name="Pitluck S."/>
            <person name="Sims D."/>
            <person name="Lu M."/>
            <person name="Kiss H."/>
            <person name="Meineke L."/>
            <person name="Brettin T."/>
            <person name="Detter J.C."/>
            <person name="Han C."/>
            <person name="Larimer F."/>
            <person name="Land M."/>
            <person name="Hauser L."/>
            <person name="Kyrpides N."/>
            <person name="Ovchinnikova G."/>
            <person name="Hazen T.C."/>
        </authorList>
    </citation>
    <scope>NUCLEOTIDE SEQUENCE [LARGE SCALE GENOMIC DNA]</scope>
    <source>
        <strain evidence="1">ATCC 27774</strain>
    </source>
</reference>
<accession>B8J1Q9</accession>
<protein>
    <recommendedName>
        <fullName evidence="2">Pancreas/duodenum homeobox protein 1</fullName>
    </recommendedName>
</protein>
<dbReference type="EMBL" id="CP001358">
    <property type="protein sequence ID" value="ACL49667.1"/>
    <property type="molecule type" value="Genomic_DNA"/>
</dbReference>
<dbReference type="STRING" id="525146.Ddes_1770"/>
<dbReference type="HOGENOM" id="CLU_1934656_0_0_7"/>
<gene>
    <name evidence="1" type="ordered locus">Ddes_1770</name>
</gene>
<sequence length="150" mass="16584">MAAENRAPGLFLTTAYLTASWGKCMTSQNLDQAFLDEIFPATRADDFFDALFGGAEEGAYDICLVCREATPEAVRLAFELRQRPGKCLVCNLTYGLPQVFQRHPILNVAGVARDVAQRLGWPVESLKWKLGHTEEVSSEVHAIPLTLEKA</sequence>
<proteinExistence type="predicted"/>
<evidence type="ECO:0008006" key="2">
    <source>
        <dbReference type="Google" id="ProtNLM"/>
    </source>
</evidence>